<name>A0A7L5DW19_9BACT</name>
<evidence type="ECO:0000313" key="3">
    <source>
        <dbReference type="Proteomes" id="UP000501128"/>
    </source>
</evidence>
<dbReference type="InterPro" id="IPR015943">
    <property type="entry name" value="WD40/YVTN_repeat-like_dom_sf"/>
</dbReference>
<reference evidence="2 3" key="1">
    <citation type="submission" date="2020-04" db="EMBL/GenBank/DDBJ databases">
        <title>Genome sequencing of novel species.</title>
        <authorList>
            <person name="Heo J."/>
            <person name="Kim S.-J."/>
            <person name="Kim J.-S."/>
            <person name="Hong S.-B."/>
            <person name="Kwon S.-W."/>
        </authorList>
    </citation>
    <scope>NUCLEOTIDE SEQUENCE [LARGE SCALE GENOMIC DNA]</scope>
    <source>
        <strain evidence="2 3">CJU-R4</strain>
    </source>
</reference>
<dbReference type="NCBIfam" id="NF033206">
    <property type="entry name" value="ScyE_fam"/>
    <property type="match status" value="1"/>
</dbReference>
<dbReference type="RefSeq" id="WP_169552828.1">
    <property type="nucleotide sequence ID" value="NZ_CP051677.1"/>
</dbReference>
<evidence type="ECO:0000313" key="2">
    <source>
        <dbReference type="EMBL" id="QJD80808.1"/>
    </source>
</evidence>
<proteinExistence type="predicted"/>
<dbReference type="Gene3D" id="2.130.10.10">
    <property type="entry name" value="YVTN repeat-like/Quinoprotein amine dehydrogenase"/>
    <property type="match status" value="1"/>
</dbReference>
<keyword evidence="3" id="KW-1185">Reference proteome</keyword>
<protein>
    <submittedName>
        <fullName evidence="2">ScyD/ScyE family protein</fullName>
    </submittedName>
</protein>
<dbReference type="EMBL" id="CP051677">
    <property type="protein sequence ID" value="QJD80808.1"/>
    <property type="molecule type" value="Genomic_DNA"/>
</dbReference>
<dbReference type="AlphaFoldDB" id="A0A7L5DW19"/>
<dbReference type="PROSITE" id="PS51257">
    <property type="entry name" value="PROKAR_LIPOPROTEIN"/>
    <property type="match status" value="1"/>
</dbReference>
<feature type="chain" id="PRO_5029898585" evidence="1">
    <location>
        <begin position="21"/>
        <end position="333"/>
    </location>
</feature>
<sequence length="333" mass="35373">MRYKLPVLPFLLAGCVLSSCQDHQLTAPIQPTVTTLVRGLVGPIGVETDASGRVFVSEQGTGNNDGRVSEIAPDGTIRPVVTGLYSFRRPDNELDATDHLLAADGMLYILNAKGLYTISLASINAGNASVAASSLTPENIQQFVIDYNFAQDTGESHLYNMTLGPDGALYFADAAANAVIRRSKTGQLSVVTAVPGIPNPTPVGPPVIQSVPTGITYDSRQFAMSTLLGFPFPAGKAMIYRMDLGGNTTVFQQTFNSLVDIENDGIGNYLVLEFGTFGAQGFTPKTGRLLRAKGSSSDVILDNLNMPTDLKVADNHTAYLLSMGDGTLSKITF</sequence>
<dbReference type="InterPro" id="IPR048031">
    <property type="entry name" value="ScyD/ScyE-like"/>
</dbReference>
<dbReference type="Proteomes" id="UP000501128">
    <property type="component" value="Chromosome"/>
</dbReference>
<gene>
    <name evidence="2" type="ORF">HH216_22085</name>
</gene>
<feature type="signal peptide" evidence="1">
    <location>
        <begin position="1"/>
        <end position="20"/>
    </location>
</feature>
<organism evidence="2 3">
    <name type="scientific">Spirosoma rhododendri</name>
    <dbReference type="NCBI Taxonomy" id="2728024"/>
    <lineage>
        <taxon>Bacteria</taxon>
        <taxon>Pseudomonadati</taxon>
        <taxon>Bacteroidota</taxon>
        <taxon>Cytophagia</taxon>
        <taxon>Cytophagales</taxon>
        <taxon>Cytophagaceae</taxon>
        <taxon>Spirosoma</taxon>
    </lineage>
</organism>
<dbReference type="SUPFAM" id="SSF101898">
    <property type="entry name" value="NHL repeat"/>
    <property type="match status" value="1"/>
</dbReference>
<evidence type="ECO:0000256" key="1">
    <source>
        <dbReference type="SAM" id="SignalP"/>
    </source>
</evidence>
<accession>A0A7L5DW19</accession>
<dbReference type="KEGG" id="srho:HH216_22085"/>
<keyword evidence="1" id="KW-0732">Signal</keyword>